<feature type="compositionally biased region" description="Polar residues" evidence="1">
    <location>
        <begin position="618"/>
        <end position="628"/>
    </location>
</feature>
<feature type="compositionally biased region" description="Low complexity" evidence="1">
    <location>
        <begin position="542"/>
        <end position="553"/>
    </location>
</feature>
<name>A0A1X2G9U9_9FUNG</name>
<feature type="region of interest" description="Disordered" evidence="1">
    <location>
        <begin position="366"/>
        <end position="388"/>
    </location>
</feature>
<feature type="compositionally biased region" description="Polar residues" evidence="1">
    <location>
        <begin position="22"/>
        <end position="33"/>
    </location>
</feature>
<keyword evidence="3" id="KW-1185">Reference proteome</keyword>
<evidence type="ECO:0000313" key="3">
    <source>
        <dbReference type="Proteomes" id="UP000242146"/>
    </source>
</evidence>
<sequence>MTRLLTPKSKNQTLDQRRLRPNYSSPDRFQQLRQLAESSSSSSPPAGSSLSRLPAQTKQNVLSEEEPDLQKQRNHRRKDIAILAQRSAVKNNPFVKQADSAQAISSVTPKSSVSYDDTIDANDATTQETDPADGTRKPKRNSKVINSLQTKSYVSSSIFKQQAPSTSAAPTPTATLSSNVPSSPELPSSPPTPSASTSATSSCYHESDSLEASSPVYNSKPGALPLDDSLYEPQVHHEHLQVDAPLQDEISTSAHTADIHMPSQHEDTVRSVPSTLDPHEEATLCEPAAADEPAQPSCQSDAGRSLEEEQMPASTLVGSLSIDTTKDVSTSSPPTPVHTTQASPITPSQAPSILYQDVDPVMSRPAVRNNYPSGHRAFSSGPPPSRTISATTKELRRRSGAQKDQWALELSSWASTLDRDFSLTEQNESPPSSILEPDDDHNTPVPSVHKLQIDDDTFQPTYAHSPSHAYPPAVNETLSHQRKPDQSPPALSRRGSPPQPLPTSYHHPKPHHQHECSNDTSGAQRHQDIGSVNEQVPLPQKSYGSVSVRSTSRYTRRLPSFDEVSDSASSTSTPTFSTAPSNTASNIHQHHQQQHQQQPRQHQHQHQQHQRVSPIQKKPSQSEMSWSSLLPPGFQKLAGTASPSRSPSISSQSSAKSHTNGHGKLYVRVNGVHDVLVPMPKERTQVRCVISDGKYEYMSRYESLAPEISFDYECIIDISKPDTIVNLSLHVRPDYVMRKPLTRLFSTSRKRKGSLSSYVSHEDGAIGQTRFAVSDMLRACYKHSYLASFHCFNAWHTKSPSSHSPKSAEPVDDGSDAGVLKVIANFDVELLYLPVTDPSAVSYSLFI</sequence>
<feature type="compositionally biased region" description="Polar residues" evidence="1">
    <location>
        <begin position="518"/>
        <end position="534"/>
    </location>
</feature>
<proteinExistence type="predicted"/>
<feature type="region of interest" description="Disordered" evidence="1">
    <location>
        <begin position="1"/>
        <end position="76"/>
    </location>
</feature>
<reference evidence="2 3" key="1">
    <citation type="submission" date="2016-07" db="EMBL/GenBank/DDBJ databases">
        <title>Pervasive Adenine N6-methylation of Active Genes in Fungi.</title>
        <authorList>
            <consortium name="DOE Joint Genome Institute"/>
            <person name="Mondo S.J."/>
            <person name="Dannebaum R.O."/>
            <person name="Kuo R.C."/>
            <person name="Labutti K."/>
            <person name="Haridas S."/>
            <person name="Kuo A."/>
            <person name="Salamov A."/>
            <person name="Ahrendt S.R."/>
            <person name="Lipzen A."/>
            <person name="Sullivan W."/>
            <person name="Andreopoulos W.B."/>
            <person name="Clum A."/>
            <person name="Lindquist E."/>
            <person name="Daum C."/>
            <person name="Ramamoorthy G.K."/>
            <person name="Gryganskyi A."/>
            <person name="Culley D."/>
            <person name="Magnuson J.K."/>
            <person name="James T.Y."/>
            <person name="O'Malley M.A."/>
            <person name="Stajich J.E."/>
            <person name="Spatafora J.W."/>
            <person name="Visel A."/>
            <person name="Grigoriev I.V."/>
        </authorList>
    </citation>
    <scope>NUCLEOTIDE SEQUENCE [LARGE SCALE GENOMIC DNA]</scope>
    <source>
        <strain evidence="2 3">NRRL 3301</strain>
    </source>
</reference>
<feature type="compositionally biased region" description="Low complexity" evidence="1">
    <location>
        <begin position="35"/>
        <end position="55"/>
    </location>
</feature>
<feature type="compositionally biased region" description="Polar residues" evidence="1">
    <location>
        <begin position="99"/>
        <end position="115"/>
    </location>
</feature>
<feature type="region of interest" description="Disordered" evidence="1">
    <location>
        <begin position="98"/>
        <end position="147"/>
    </location>
</feature>
<feature type="compositionally biased region" description="Polar residues" evidence="1">
    <location>
        <begin position="423"/>
        <end position="432"/>
    </location>
</feature>
<feature type="compositionally biased region" description="Polar residues" evidence="1">
    <location>
        <begin position="312"/>
        <end position="322"/>
    </location>
</feature>
<evidence type="ECO:0000313" key="2">
    <source>
        <dbReference type="EMBL" id="ORX48748.1"/>
    </source>
</evidence>
<dbReference type="STRING" id="101127.A0A1X2G9U9"/>
<feature type="region of interest" description="Disordered" evidence="1">
    <location>
        <begin position="423"/>
        <end position="662"/>
    </location>
</feature>
<evidence type="ECO:0000256" key="1">
    <source>
        <dbReference type="SAM" id="MobiDB-lite"/>
    </source>
</evidence>
<protein>
    <submittedName>
        <fullName evidence="2">Uncharacterized protein</fullName>
    </submittedName>
</protein>
<feature type="compositionally biased region" description="Low complexity" evidence="1">
    <location>
        <begin position="327"/>
        <end position="340"/>
    </location>
</feature>
<feature type="region of interest" description="Disordered" evidence="1">
    <location>
        <begin position="162"/>
        <end position="228"/>
    </location>
</feature>
<dbReference type="AlphaFoldDB" id="A0A1X2G9U9"/>
<accession>A0A1X2G9U9</accession>
<comment type="caution">
    <text evidence="2">The sequence shown here is derived from an EMBL/GenBank/DDBJ whole genome shotgun (WGS) entry which is preliminary data.</text>
</comment>
<feature type="compositionally biased region" description="Low complexity" evidence="1">
    <location>
        <begin position="642"/>
        <end position="657"/>
    </location>
</feature>
<feature type="compositionally biased region" description="Polar residues" evidence="1">
    <location>
        <begin position="341"/>
        <end position="350"/>
    </location>
</feature>
<feature type="region of interest" description="Disordered" evidence="1">
    <location>
        <begin position="288"/>
        <end position="350"/>
    </location>
</feature>
<dbReference type="OrthoDB" id="2123378at2759"/>
<feature type="compositionally biased region" description="Low complexity" evidence="1">
    <location>
        <begin position="567"/>
        <end position="586"/>
    </location>
</feature>
<dbReference type="Proteomes" id="UP000242146">
    <property type="component" value="Unassembled WGS sequence"/>
</dbReference>
<dbReference type="EMBL" id="MCGT01000028">
    <property type="protein sequence ID" value="ORX48748.1"/>
    <property type="molecule type" value="Genomic_DNA"/>
</dbReference>
<organism evidence="2 3">
    <name type="scientific">Hesseltinella vesiculosa</name>
    <dbReference type="NCBI Taxonomy" id="101127"/>
    <lineage>
        <taxon>Eukaryota</taxon>
        <taxon>Fungi</taxon>
        <taxon>Fungi incertae sedis</taxon>
        <taxon>Mucoromycota</taxon>
        <taxon>Mucoromycotina</taxon>
        <taxon>Mucoromycetes</taxon>
        <taxon>Mucorales</taxon>
        <taxon>Cunninghamellaceae</taxon>
        <taxon>Hesseltinella</taxon>
    </lineage>
</organism>
<feature type="compositionally biased region" description="Low complexity" evidence="1">
    <location>
        <begin position="163"/>
        <end position="186"/>
    </location>
</feature>
<gene>
    <name evidence="2" type="ORF">DM01DRAFT_173790</name>
</gene>